<protein>
    <submittedName>
        <fullName evidence="1">Uncharacterized protein</fullName>
    </submittedName>
</protein>
<gene>
    <name evidence="1" type="ORF">VNO80_17104</name>
</gene>
<dbReference type="Proteomes" id="UP001374584">
    <property type="component" value="Unassembled WGS sequence"/>
</dbReference>
<organism evidence="1 2">
    <name type="scientific">Phaseolus coccineus</name>
    <name type="common">Scarlet runner bean</name>
    <name type="synonym">Phaseolus multiflorus</name>
    <dbReference type="NCBI Taxonomy" id="3886"/>
    <lineage>
        <taxon>Eukaryota</taxon>
        <taxon>Viridiplantae</taxon>
        <taxon>Streptophyta</taxon>
        <taxon>Embryophyta</taxon>
        <taxon>Tracheophyta</taxon>
        <taxon>Spermatophyta</taxon>
        <taxon>Magnoliopsida</taxon>
        <taxon>eudicotyledons</taxon>
        <taxon>Gunneridae</taxon>
        <taxon>Pentapetalae</taxon>
        <taxon>rosids</taxon>
        <taxon>fabids</taxon>
        <taxon>Fabales</taxon>
        <taxon>Fabaceae</taxon>
        <taxon>Papilionoideae</taxon>
        <taxon>50 kb inversion clade</taxon>
        <taxon>NPAAA clade</taxon>
        <taxon>indigoferoid/millettioid clade</taxon>
        <taxon>Phaseoleae</taxon>
        <taxon>Phaseolus</taxon>
    </lineage>
</organism>
<keyword evidence="2" id="KW-1185">Reference proteome</keyword>
<sequence>MSLAMFLKQIHFTVLHLGPAIFVSISKSKSFLFFVGVEGIDGPLHPVSYNVNLVFIPVSKFEKYPIFNLR</sequence>
<name>A0AAN9MSU5_PHACN</name>
<dbReference type="EMBL" id="JAYMYR010000006">
    <property type="protein sequence ID" value="KAK7357808.1"/>
    <property type="molecule type" value="Genomic_DNA"/>
</dbReference>
<evidence type="ECO:0000313" key="2">
    <source>
        <dbReference type="Proteomes" id="UP001374584"/>
    </source>
</evidence>
<reference evidence="1 2" key="1">
    <citation type="submission" date="2024-01" db="EMBL/GenBank/DDBJ databases">
        <title>The genomes of 5 underutilized Papilionoideae crops provide insights into root nodulation and disease resistanc.</title>
        <authorList>
            <person name="Jiang F."/>
        </authorList>
    </citation>
    <scope>NUCLEOTIDE SEQUENCE [LARGE SCALE GENOMIC DNA]</scope>
    <source>
        <strain evidence="1">JINMINGXINNONG_FW02</strain>
        <tissue evidence="1">Leaves</tissue>
    </source>
</reference>
<proteinExistence type="predicted"/>
<comment type="caution">
    <text evidence="1">The sequence shown here is derived from an EMBL/GenBank/DDBJ whole genome shotgun (WGS) entry which is preliminary data.</text>
</comment>
<accession>A0AAN9MSU5</accession>
<evidence type="ECO:0000313" key="1">
    <source>
        <dbReference type="EMBL" id="KAK7357808.1"/>
    </source>
</evidence>
<dbReference type="AlphaFoldDB" id="A0AAN9MSU5"/>